<accession>A0A1G2T116</accession>
<dbReference type="AlphaFoldDB" id="A0A1G2T116"/>
<dbReference type="Proteomes" id="UP000178538">
    <property type="component" value="Unassembled WGS sequence"/>
</dbReference>
<evidence type="ECO:0000313" key="1">
    <source>
        <dbReference type="EMBL" id="OHA90963.1"/>
    </source>
</evidence>
<name>A0A1G2T116_9BACT</name>
<evidence type="ECO:0000313" key="2">
    <source>
        <dbReference type="Proteomes" id="UP000178538"/>
    </source>
</evidence>
<gene>
    <name evidence="1" type="ORF">A2832_00040</name>
</gene>
<proteinExistence type="predicted"/>
<organism evidence="1 2">
    <name type="scientific">Candidatus Zambryskibacteria bacterium RIFCSPHIGHO2_01_FULL_44_22b</name>
    <dbReference type="NCBI Taxonomy" id="1802737"/>
    <lineage>
        <taxon>Bacteria</taxon>
        <taxon>Candidatus Zambryskiibacteriota</taxon>
    </lineage>
</organism>
<comment type="caution">
    <text evidence="1">The sequence shown here is derived from an EMBL/GenBank/DDBJ whole genome shotgun (WGS) entry which is preliminary data.</text>
</comment>
<reference evidence="1 2" key="1">
    <citation type="journal article" date="2016" name="Nat. Commun.">
        <title>Thousands of microbial genomes shed light on interconnected biogeochemical processes in an aquifer system.</title>
        <authorList>
            <person name="Anantharaman K."/>
            <person name="Brown C.T."/>
            <person name="Hug L.A."/>
            <person name="Sharon I."/>
            <person name="Castelle C.J."/>
            <person name="Probst A.J."/>
            <person name="Thomas B.C."/>
            <person name="Singh A."/>
            <person name="Wilkins M.J."/>
            <person name="Karaoz U."/>
            <person name="Brodie E.L."/>
            <person name="Williams K.H."/>
            <person name="Hubbard S.S."/>
            <person name="Banfield J.F."/>
        </authorList>
    </citation>
    <scope>NUCLEOTIDE SEQUENCE [LARGE SCALE GENOMIC DNA]</scope>
</reference>
<sequence length="128" mass="14583">MERALASSISHPIDAKIIEQHSFLGTRYTNTSECTYAVGEFRLTSLPREVLLEKYKNLTVDIGGFSYNMPVNVVIVDNEASLPLDNPADAWLHDFLENLDLSSSNITYYLIYLYEEGRSSLGDYRCYE</sequence>
<protein>
    <submittedName>
        <fullName evidence="1">Uncharacterized protein</fullName>
    </submittedName>
</protein>
<dbReference type="EMBL" id="MHVG01000011">
    <property type="protein sequence ID" value="OHA90963.1"/>
    <property type="molecule type" value="Genomic_DNA"/>
</dbReference>